<comment type="caution">
    <text evidence="5">The sequence shown here is derived from an EMBL/GenBank/DDBJ whole genome shotgun (WGS) entry which is preliminary data.</text>
</comment>
<dbReference type="GO" id="GO:0070013">
    <property type="term" value="C:intracellular organelle lumen"/>
    <property type="evidence" value="ECO:0007669"/>
    <property type="project" value="UniProtKB-ARBA"/>
</dbReference>
<evidence type="ECO:0000313" key="5">
    <source>
        <dbReference type="EMBL" id="ORV81653.1"/>
    </source>
</evidence>
<dbReference type="Proteomes" id="UP000193622">
    <property type="component" value="Unassembled WGS sequence"/>
</dbReference>
<proteinExistence type="inferred from homology"/>
<protein>
    <submittedName>
        <fullName evidence="5">Propionate--CoA ligase</fullName>
    </submittedName>
</protein>
<dbReference type="NCBIfam" id="NF001208">
    <property type="entry name" value="PRK00174.1"/>
    <property type="match status" value="1"/>
</dbReference>
<dbReference type="InterPro" id="IPR032387">
    <property type="entry name" value="ACAS_N"/>
</dbReference>
<dbReference type="PANTHER" id="PTHR43347">
    <property type="entry name" value="ACYL-COA SYNTHETASE"/>
    <property type="match status" value="1"/>
</dbReference>
<dbReference type="InterPro" id="IPR000873">
    <property type="entry name" value="AMP-dep_synth/lig_dom"/>
</dbReference>
<dbReference type="InterPro" id="IPR045851">
    <property type="entry name" value="AMP-bd_C_sf"/>
</dbReference>
<dbReference type="Pfam" id="PF13193">
    <property type="entry name" value="AMP-binding_C"/>
    <property type="match status" value="1"/>
</dbReference>
<dbReference type="InterPro" id="IPR042099">
    <property type="entry name" value="ANL_N_sf"/>
</dbReference>
<dbReference type="InterPro" id="IPR025110">
    <property type="entry name" value="AMP-bd_C"/>
</dbReference>
<dbReference type="AlphaFoldDB" id="A0A1X1W4X6"/>
<comment type="similarity">
    <text evidence="1">Belongs to the ATP-dependent AMP-binding enzyme family.</text>
</comment>
<gene>
    <name evidence="5" type="primary">prpE</name>
    <name evidence="5" type="ORF">AWC12_28820</name>
</gene>
<dbReference type="SUPFAM" id="SSF56801">
    <property type="entry name" value="Acetyl-CoA synthetase-like"/>
    <property type="match status" value="1"/>
</dbReference>
<feature type="domain" description="Acetyl-coenzyme A synthetase N-terminal" evidence="4">
    <location>
        <begin position="4"/>
        <end position="58"/>
    </location>
</feature>
<evidence type="ECO:0000259" key="3">
    <source>
        <dbReference type="Pfam" id="PF13193"/>
    </source>
</evidence>
<evidence type="ECO:0000259" key="2">
    <source>
        <dbReference type="Pfam" id="PF00501"/>
    </source>
</evidence>
<dbReference type="Pfam" id="PF00501">
    <property type="entry name" value="AMP-binding"/>
    <property type="match status" value="1"/>
</dbReference>
<name>A0A1X1W4X6_MYCIR</name>
<dbReference type="EMBL" id="LQPC01000073">
    <property type="protein sequence ID" value="ORV81653.1"/>
    <property type="molecule type" value="Genomic_DNA"/>
</dbReference>
<organism evidence="5 6">
    <name type="scientific">Mycolicibacterium iranicum</name>
    <name type="common">Mycobacterium iranicum</name>
    <dbReference type="NCBI Taxonomy" id="912594"/>
    <lineage>
        <taxon>Bacteria</taxon>
        <taxon>Bacillati</taxon>
        <taxon>Actinomycetota</taxon>
        <taxon>Actinomycetes</taxon>
        <taxon>Mycobacteriales</taxon>
        <taxon>Mycobacteriaceae</taxon>
        <taxon>Mycolicibacterium</taxon>
    </lineage>
</organism>
<dbReference type="CDD" id="cd05967">
    <property type="entry name" value="PrpE"/>
    <property type="match status" value="1"/>
</dbReference>
<dbReference type="Pfam" id="PF16177">
    <property type="entry name" value="ACAS_N"/>
    <property type="match status" value="1"/>
</dbReference>
<reference evidence="5 6" key="1">
    <citation type="submission" date="2016-01" db="EMBL/GenBank/DDBJ databases">
        <title>The new phylogeny of the genus Mycobacterium.</title>
        <authorList>
            <person name="Tarcisio F."/>
            <person name="Conor M."/>
            <person name="Antonella G."/>
            <person name="Elisabetta G."/>
            <person name="Giulia F.S."/>
            <person name="Sara T."/>
            <person name="Anna F."/>
            <person name="Clotilde B."/>
            <person name="Roberto B."/>
            <person name="Veronica D.S."/>
            <person name="Fabio R."/>
            <person name="Monica P."/>
            <person name="Olivier J."/>
            <person name="Enrico T."/>
            <person name="Nicola S."/>
        </authorList>
    </citation>
    <scope>NUCLEOTIDE SEQUENCE [LARGE SCALE GENOMIC DNA]</scope>
    <source>
        <strain evidence="5 6">DSM 45541</strain>
    </source>
</reference>
<evidence type="ECO:0000313" key="6">
    <source>
        <dbReference type="Proteomes" id="UP000193622"/>
    </source>
</evidence>
<dbReference type="PROSITE" id="PS00455">
    <property type="entry name" value="AMP_BINDING"/>
    <property type="match status" value="1"/>
</dbReference>
<dbReference type="PANTHER" id="PTHR43347:SF3">
    <property type="entry name" value="ACYL-COA SYNTHETASE SHORT-CHAIN FAMILY MEMBER 3, MITOCHONDRIAL"/>
    <property type="match status" value="1"/>
</dbReference>
<dbReference type="InterPro" id="IPR020845">
    <property type="entry name" value="AMP-binding_CS"/>
</dbReference>
<dbReference type="RefSeq" id="WP_085178290.1">
    <property type="nucleotide sequence ID" value="NZ_LQPC01000073.1"/>
</dbReference>
<keyword evidence="5" id="KW-0436">Ligase</keyword>
<dbReference type="GO" id="GO:0050218">
    <property type="term" value="F:propionate-CoA ligase activity"/>
    <property type="evidence" value="ECO:0007669"/>
    <property type="project" value="TreeGrafter"/>
</dbReference>
<dbReference type="Gene3D" id="3.30.300.30">
    <property type="match status" value="1"/>
</dbReference>
<evidence type="ECO:0000256" key="1">
    <source>
        <dbReference type="ARBA" id="ARBA00006432"/>
    </source>
</evidence>
<sequence>MPGYRDLFDASINDPTAFWADAAKAVTWTKPPQRILDDSNPPFYRWFPDAELNTCANALDRHLESGRGEQPALIYDSAVTDTKRVYTYAELLDQTARFAGVLRSLGVGKGDRVVIYMPMIPEAVIAMLACARLGAVHSVVFGGFAPHELAVRIDDVRPTVVVSASCGIEPTRAVEYKPMLDAAIAMTEHPPAHCVVVQRDRLRCDLVEGRDLEWAEVMKGAEPVDAVPVAATDPLYVLYTSGTTGKPKGIVRDNGGHAVALLWSMRHIYDIAPGDVFWAASDVGWVVGHSYIVYAPLLLGATTVLYEGKPVGTPDPGAFWRVASEHGVKALFTAPTAIRAIRKEDPEGKYVSEYDLSRLKYLFLAGERLDPDTYHWASEKLGIPVIDHWWQTETGWPIAANPMGAEQLPIKAGSPTVPMPGYDVRILDEHGHDCPAGKEGAICIRLPLPPGTLPTLWNAQDRYRASYLTEYPGYYLTGDGGRYDDDGYLFVMGRIDDVINVAGHRLSTGAIEEVLATHPAVAECAVIGVADEIKGQAPRGLVVVKSGASAEGLAEELVKLVRDEIGAVAAFKLVDVVPALPKTRSGKILRKTMRGLAAGRDEPVPSTIEDPSVLDALGPILRS</sequence>
<feature type="domain" description="AMP-binding enzyme C-terminal" evidence="3">
    <location>
        <begin position="511"/>
        <end position="587"/>
    </location>
</feature>
<accession>A0A1X1W4X6</accession>
<dbReference type="Gene3D" id="3.40.50.12780">
    <property type="entry name" value="N-terminal domain of ligase-like"/>
    <property type="match status" value="1"/>
</dbReference>
<evidence type="ECO:0000259" key="4">
    <source>
        <dbReference type="Pfam" id="PF16177"/>
    </source>
</evidence>
<feature type="domain" description="AMP-dependent synthetase/ligase" evidence="2">
    <location>
        <begin position="68"/>
        <end position="447"/>
    </location>
</feature>
<dbReference type="FunFam" id="3.40.50.12780:FF:000011">
    <property type="entry name" value="Acetyl-coenzyme A synthetase 2-like, mitochondrial"/>
    <property type="match status" value="1"/>
</dbReference>